<reference evidence="1" key="2">
    <citation type="submission" date="2020-09" db="EMBL/GenBank/DDBJ databases">
        <authorList>
            <person name="Sun Q."/>
            <person name="Zhou Y."/>
        </authorList>
    </citation>
    <scope>NUCLEOTIDE SEQUENCE</scope>
    <source>
        <strain evidence="1">CGMCC 1.15178</strain>
    </source>
</reference>
<sequence>MKERCPKERLFWLLSQYKNGEIEIDSFCNEFHITYAHDLEFDEITQKEEELFERLSRCAARFSNDIEDQVKYPNVYTTTEEIQEIANKIFQELNI</sequence>
<dbReference type="EMBL" id="BMHP01000001">
    <property type="protein sequence ID" value="GGD51798.1"/>
    <property type="molecule type" value="Genomic_DNA"/>
</dbReference>
<dbReference type="RefSeq" id="WP_188989092.1">
    <property type="nucleotide sequence ID" value="NZ_BMHP01000001.1"/>
</dbReference>
<evidence type="ECO:0000313" key="2">
    <source>
        <dbReference type="Proteomes" id="UP000612456"/>
    </source>
</evidence>
<dbReference type="AlphaFoldDB" id="A0A917DNI5"/>
<protein>
    <recommendedName>
        <fullName evidence="3">Magnesium and cobalt transport protein CorA</fullName>
    </recommendedName>
</protein>
<dbReference type="Proteomes" id="UP000612456">
    <property type="component" value="Unassembled WGS sequence"/>
</dbReference>
<evidence type="ECO:0008006" key="3">
    <source>
        <dbReference type="Google" id="ProtNLM"/>
    </source>
</evidence>
<name>A0A917DNI5_9BACL</name>
<accession>A0A917DNI5</accession>
<comment type="caution">
    <text evidence="1">The sequence shown here is derived from an EMBL/GenBank/DDBJ whole genome shotgun (WGS) entry which is preliminary data.</text>
</comment>
<keyword evidence="2" id="KW-1185">Reference proteome</keyword>
<reference evidence="1" key="1">
    <citation type="journal article" date="2014" name="Int. J. Syst. Evol. Microbiol.">
        <title>Complete genome sequence of Corynebacterium casei LMG S-19264T (=DSM 44701T), isolated from a smear-ripened cheese.</title>
        <authorList>
            <consortium name="US DOE Joint Genome Institute (JGI-PGF)"/>
            <person name="Walter F."/>
            <person name="Albersmeier A."/>
            <person name="Kalinowski J."/>
            <person name="Ruckert C."/>
        </authorList>
    </citation>
    <scope>NUCLEOTIDE SEQUENCE</scope>
    <source>
        <strain evidence="1">CGMCC 1.15178</strain>
    </source>
</reference>
<proteinExistence type="predicted"/>
<organism evidence="1 2">
    <name type="scientific">Paenibacillus nasutitermitis</name>
    <dbReference type="NCBI Taxonomy" id="1652958"/>
    <lineage>
        <taxon>Bacteria</taxon>
        <taxon>Bacillati</taxon>
        <taxon>Bacillota</taxon>
        <taxon>Bacilli</taxon>
        <taxon>Bacillales</taxon>
        <taxon>Paenibacillaceae</taxon>
        <taxon>Paenibacillus</taxon>
    </lineage>
</organism>
<gene>
    <name evidence="1" type="ORF">GCM10010911_06690</name>
</gene>
<evidence type="ECO:0000313" key="1">
    <source>
        <dbReference type="EMBL" id="GGD51798.1"/>
    </source>
</evidence>